<feature type="domain" description="Schlafen group 3-like DNA/RNA helicase" evidence="1">
    <location>
        <begin position="267"/>
        <end position="607"/>
    </location>
</feature>
<dbReference type="Proteomes" id="UP000191448">
    <property type="component" value="Unassembled WGS sequence"/>
</dbReference>
<comment type="caution">
    <text evidence="2">The sequence shown here is derived from an EMBL/GenBank/DDBJ whole genome shotgun (WGS) entry which is preliminary data.</text>
</comment>
<dbReference type="Gene3D" id="3.40.50.300">
    <property type="entry name" value="P-loop containing nucleotide triphosphate hydrolases"/>
    <property type="match status" value="1"/>
</dbReference>
<dbReference type="RefSeq" id="WP_080022189.1">
    <property type="nucleotide sequence ID" value="NZ_LTAY01000026.1"/>
</dbReference>
<evidence type="ECO:0000259" key="1">
    <source>
        <dbReference type="Pfam" id="PF09848"/>
    </source>
</evidence>
<protein>
    <recommendedName>
        <fullName evidence="1">Schlafen group 3-like DNA/RNA helicase domain-containing protein</fullName>
    </recommendedName>
</protein>
<evidence type="ECO:0000313" key="2">
    <source>
        <dbReference type="EMBL" id="OPX49142.1"/>
    </source>
</evidence>
<reference evidence="2 3" key="1">
    <citation type="submission" date="2016-02" db="EMBL/GenBank/DDBJ databases">
        <title>Genome sequence of Clostridium thermobutyricum DSM 4928.</title>
        <authorList>
            <person name="Poehlein A."/>
            <person name="Daniel R."/>
        </authorList>
    </citation>
    <scope>NUCLEOTIDE SEQUENCE [LARGE SCALE GENOMIC DNA]</scope>
    <source>
        <strain evidence="2 3">DSM 4928</strain>
    </source>
</reference>
<accession>A0A1V4SX45</accession>
<dbReference type="OrthoDB" id="3193269at2"/>
<dbReference type="EMBL" id="LTAY01000026">
    <property type="protein sequence ID" value="OPX49142.1"/>
    <property type="molecule type" value="Genomic_DNA"/>
</dbReference>
<gene>
    <name evidence="2" type="ORF">CLTHE_08960</name>
</gene>
<sequence length="636" mass="74015">MIVYSSNKKEFMDHVENDYIACAIDEFYRDKIGKSNYKEFKSWDNSMQYLYKVLNTNEISDDCTIAIEYRIPASAKRIDFLISGLDENDKENVVIVELKQWEKVEKVKDEDGLVKTFLGNSKRKTVHPSYQAWTYAALIEDYNESAQEGKIILHPCAYLHNYIKVHEDDPILDDEYKDYLEKAPVYRKGEAMKLREFISKFVKKGDNGTALYEIENGKIRPSKSLQDALVLMLDGNEEFKMIDDQKVVYEDIKRNSKKYMLNDKKLVYIIEGGPGTGKTVLAINLLVKLLNENLLAYYVTKNSAPREVYEKKLKGRYTSKYIKNLFKGSGSFIDLDTNELDVVLVDESHRLMRKSGLYKNKGENQIKEIINSSKVSVFFIDEKQRVSIDDIGSVSEIEEHANYYGAKIKKLKLTSQFRCNGSDSYLNWIDDVLEIDETGNFDGFEFDYDIEIKDSPKEIYEIIKEKNKINNKSRMLAGYCWEWKSKKDLSAYDIEIEDFKMKWNLNSSKTWAIDENSVNQVGCIHTSQGLEFDYIGLIIGEDLRYENGRILTDFNKRAKRDKTIIGIKNMYKENPEKALKIADEIIKNTYKTLMTRGMKGCYIYCEDKNLSKYLKDRIEKVSEFVENKDIEVLAHA</sequence>
<dbReference type="SUPFAM" id="SSF52540">
    <property type="entry name" value="P-loop containing nucleoside triphosphate hydrolases"/>
    <property type="match status" value="1"/>
</dbReference>
<proteinExistence type="predicted"/>
<dbReference type="InterPro" id="IPR018647">
    <property type="entry name" value="SLFN_3-like_DNA/RNA_helicase"/>
</dbReference>
<dbReference type="Pfam" id="PF09848">
    <property type="entry name" value="SLFN-g3_helicase"/>
    <property type="match status" value="1"/>
</dbReference>
<name>A0A1V4SX45_9CLOT</name>
<dbReference type="InterPro" id="IPR027417">
    <property type="entry name" value="P-loop_NTPase"/>
</dbReference>
<dbReference type="AlphaFoldDB" id="A0A1V4SX45"/>
<evidence type="ECO:0000313" key="3">
    <source>
        <dbReference type="Proteomes" id="UP000191448"/>
    </source>
</evidence>
<organism evidence="2 3">
    <name type="scientific">Clostridium thermobutyricum DSM 4928</name>
    <dbReference type="NCBI Taxonomy" id="1121339"/>
    <lineage>
        <taxon>Bacteria</taxon>
        <taxon>Bacillati</taxon>
        <taxon>Bacillota</taxon>
        <taxon>Clostridia</taxon>
        <taxon>Eubacteriales</taxon>
        <taxon>Clostridiaceae</taxon>
        <taxon>Clostridium</taxon>
    </lineage>
</organism>